<keyword evidence="3" id="KW-1185">Reference proteome</keyword>
<evidence type="ECO:0000256" key="1">
    <source>
        <dbReference type="SAM" id="MobiDB-lite"/>
    </source>
</evidence>
<comment type="caution">
    <text evidence="2">The sequence shown here is derived from an EMBL/GenBank/DDBJ whole genome shotgun (WGS) entry which is preliminary data.</text>
</comment>
<sequence>MVWTSNSEKTEAQSGRPCIIVRYFPEACGRLFVALLAEVFPLWRFLQFQVSGKFDDKDKSSLVWGRCWGTRNFSRALSRITQTHLDVWLPMSTYRHIAVAINRNILKVRDSSLDSRSENAVLQTGHTIRLEDHHYALNADMLAGIDEHTLLGFYQFSIVSYDHDRVIEITLNTNILRGPPSLQGLTEKVSALDDAFDAIPRTISCGIALSQSQGKGSCGSTSRTLTSLSHGVGD</sequence>
<gene>
    <name evidence="2" type="ORF">LTR25_000399</name>
</gene>
<reference evidence="2 3" key="1">
    <citation type="submission" date="2023-06" db="EMBL/GenBank/DDBJ databases">
        <title>Black Yeasts Isolated from many extreme environments.</title>
        <authorList>
            <person name="Coleine C."/>
            <person name="Stajich J.E."/>
            <person name="Selbmann L."/>
        </authorList>
    </citation>
    <scope>NUCLEOTIDE SEQUENCE [LARGE SCALE GENOMIC DNA]</scope>
    <source>
        <strain evidence="2 3">CCFEE 5887</strain>
    </source>
</reference>
<dbReference type="EMBL" id="JAXLQG010000001">
    <property type="protein sequence ID" value="KAK5545392.1"/>
    <property type="molecule type" value="Genomic_DNA"/>
</dbReference>
<protein>
    <submittedName>
        <fullName evidence="2">Uncharacterized protein</fullName>
    </submittedName>
</protein>
<dbReference type="Proteomes" id="UP001345827">
    <property type="component" value="Unassembled WGS sequence"/>
</dbReference>
<accession>A0AAV9QNW9</accession>
<evidence type="ECO:0000313" key="3">
    <source>
        <dbReference type="Proteomes" id="UP001345827"/>
    </source>
</evidence>
<dbReference type="AlphaFoldDB" id="A0AAV9QNW9"/>
<organism evidence="2 3">
    <name type="scientific">Vermiconidia calcicola</name>
    <dbReference type="NCBI Taxonomy" id="1690605"/>
    <lineage>
        <taxon>Eukaryota</taxon>
        <taxon>Fungi</taxon>
        <taxon>Dikarya</taxon>
        <taxon>Ascomycota</taxon>
        <taxon>Pezizomycotina</taxon>
        <taxon>Dothideomycetes</taxon>
        <taxon>Dothideomycetidae</taxon>
        <taxon>Mycosphaerellales</taxon>
        <taxon>Extremaceae</taxon>
        <taxon>Vermiconidia</taxon>
    </lineage>
</organism>
<name>A0AAV9QNW9_9PEZI</name>
<evidence type="ECO:0000313" key="2">
    <source>
        <dbReference type="EMBL" id="KAK5545392.1"/>
    </source>
</evidence>
<proteinExistence type="predicted"/>
<feature type="region of interest" description="Disordered" evidence="1">
    <location>
        <begin position="212"/>
        <end position="234"/>
    </location>
</feature>